<dbReference type="EMBL" id="JAODUO010000529">
    <property type="protein sequence ID" value="KAK2178769.1"/>
    <property type="molecule type" value="Genomic_DNA"/>
</dbReference>
<dbReference type="SMART" id="SM00969">
    <property type="entry name" value="SOCS_box"/>
    <property type="match status" value="1"/>
</dbReference>
<dbReference type="CDD" id="cd03716">
    <property type="entry name" value="SOCS_ASB_like"/>
    <property type="match status" value="1"/>
</dbReference>
<dbReference type="Pfam" id="PF00023">
    <property type="entry name" value="Ank"/>
    <property type="match status" value="1"/>
</dbReference>
<evidence type="ECO:0000256" key="3">
    <source>
        <dbReference type="PROSITE-ProRule" id="PRU00023"/>
    </source>
</evidence>
<dbReference type="PRINTS" id="PR01415">
    <property type="entry name" value="ANKYRIN"/>
</dbReference>
<dbReference type="InterPro" id="IPR001496">
    <property type="entry name" value="SOCS_box"/>
</dbReference>
<evidence type="ECO:0000256" key="2">
    <source>
        <dbReference type="ARBA" id="ARBA00023043"/>
    </source>
</evidence>
<evidence type="ECO:0000313" key="6">
    <source>
        <dbReference type="Proteomes" id="UP001209878"/>
    </source>
</evidence>
<feature type="domain" description="SOCS box" evidence="4">
    <location>
        <begin position="369"/>
        <end position="412"/>
    </location>
</feature>
<accession>A0AAD9KWP1</accession>
<feature type="repeat" description="ANK" evidence="3">
    <location>
        <begin position="90"/>
        <end position="122"/>
    </location>
</feature>
<comment type="caution">
    <text evidence="5">The sequence shown here is derived from an EMBL/GenBank/DDBJ whole genome shotgun (WGS) entry which is preliminary data.</text>
</comment>
<evidence type="ECO:0000259" key="4">
    <source>
        <dbReference type="PROSITE" id="PS50225"/>
    </source>
</evidence>
<dbReference type="PROSITE" id="PS50297">
    <property type="entry name" value="ANK_REP_REGION"/>
    <property type="match status" value="1"/>
</dbReference>
<dbReference type="SUPFAM" id="SSF48403">
    <property type="entry name" value="Ankyrin repeat"/>
    <property type="match status" value="1"/>
</dbReference>
<dbReference type="SMART" id="SM00248">
    <property type="entry name" value="ANK"/>
    <property type="match status" value="9"/>
</dbReference>
<dbReference type="InterPro" id="IPR036036">
    <property type="entry name" value="SOCS_box-like_dom_sf"/>
</dbReference>
<reference evidence="5" key="1">
    <citation type="journal article" date="2023" name="Mol. Biol. Evol.">
        <title>Third-Generation Sequencing Reveals the Adaptive Role of the Epigenome in Three Deep-Sea Polychaetes.</title>
        <authorList>
            <person name="Perez M."/>
            <person name="Aroh O."/>
            <person name="Sun Y."/>
            <person name="Lan Y."/>
            <person name="Juniper S.K."/>
            <person name="Young C.R."/>
            <person name="Angers B."/>
            <person name="Qian P.Y."/>
        </authorList>
    </citation>
    <scope>NUCLEOTIDE SEQUENCE</scope>
    <source>
        <strain evidence="5">R07B-5</strain>
    </source>
</reference>
<evidence type="ECO:0000313" key="5">
    <source>
        <dbReference type="EMBL" id="KAK2178769.1"/>
    </source>
</evidence>
<dbReference type="Gene3D" id="1.10.750.20">
    <property type="entry name" value="SOCS box"/>
    <property type="match status" value="1"/>
</dbReference>
<dbReference type="PANTHER" id="PTHR24198:SF165">
    <property type="entry name" value="ANKYRIN REPEAT-CONTAINING PROTEIN-RELATED"/>
    <property type="match status" value="1"/>
</dbReference>
<dbReference type="Pfam" id="PF12796">
    <property type="entry name" value="Ank_2"/>
    <property type="match status" value="2"/>
</dbReference>
<dbReference type="Gene3D" id="1.25.40.20">
    <property type="entry name" value="Ankyrin repeat-containing domain"/>
    <property type="match status" value="3"/>
</dbReference>
<gene>
    <name evidence="5" type="ORF">NP493_528g03053</name>
</gene>
<dbReference type="InterPro" id="IPR036770">
    <property type="entry name" value="Ankyrin_rpt-contain_sf"/>
</dbReference>
<proteinExistence type="predicted"/>
<dbReference type="GO" id="GO:0035556">
    <property type="term" value="P:intracellular signal transduction"/>
    <property type="evidence" value="ECO:0007669"/>
    <property type="project" value="InterPro"/>
</dbReference>
<sequence length="421" mass="45663">MVRSDSVYMLKLSLTVPGSVSDRELSRCLVLAARSGFTECVDALLAVGVSPDTMDTSDTPVLTLATQAGHDDIVRRLIRAGCKLGARTRAGATALHYAARQGHDDCVAGLLEADAPLNLQDSAGDTALIAAAKNCHRSLGVIRQLVNAKCDLNRQDKNRRCALHYACHKAMGAQLLLDAGADPDIRDVDGNTPLILAAAEGFDAVVSCLVERDCDCDVANNFGKMALHLLAMKNHWAGIAAIAQGGGDVDVPDASGAVPLWYAVNHNRPEAVKALLMANCHPEPPQTQSVGLIPLEAALQKRLFDIAKLLVLAGCDLAPLYRWLAARDALIAARPPRLTLFVDEDEDEEEEENEDEVDAVEWFRAWMHSPHSLQQLTRIAIRRRLGLGIHRKGCQLPLPVTIRDYVSLKEVEDHHIEGSLM</sequence>
<name>A0AAD9KWP1_RIDPI</name>
<keyword evidence="6" id="KW-1185">Reference proteome</keyword>
<dbReference type="Proteomes" id="UP001209878">
    <property type="component" value="Unassembled WGS sequence"/>
</dbReference>
<dbReference type="PROSITE" id="PS50088">
    <property type="entry name" value="ANK_REPEAT"/>
    <property type="match status" value="2"/>
</dbReference>
<keyword evidence="2 3" id="KW-0040">ANK repeat</keyword>
<protein>
    <recommendedName>
        <fullName evidence="4">SOCS box domain-containing protein</fullName>
    </recommendedName>
</protein>
<organism evidence="5 6">
    <name type="scientific">Ridgeia piscesae</name>
    <name type="common">Tubeworm</name>
    <dbReference type="NCBI Taxonomy" id="27915"/>
    <lineage>
        <taxon>Eukaryota</taxon>
        <taxon>Metazoa</taxon>
        <taxon>Spiralia</taxon>
        <taxon>Lophotrochozoa</taxon>
        <taxon>Annelida</taxon>
        <taxon>Polychaeta</taxon>
        <taxon>Sedentaria</taxon>
        <taxon>Canalipalpata</taxon>
        <taxon>Sabellida</taxon>
        <taxon>Siboglinidae</taxon>
        <taxon>Ridgeia</taxon>
    </lineage>
</organism>
<keyword evidence="1" id="KW-0677">Repeat</keyword>
<dbReference type="AlphaFoldDB" id="A0AAD9KWP1"/>
<dbReference type="SUPFAM" id="SSF158235">
    <property type="entry name" value="SOCS box-like"/>
    <property type="match status" value="1"/>
</dbReference>
<dbReference type="InterPro" id="IPR002110">
    <property type="entry name" value="Ankyrin_rpt"/>
</dbReference>
<evidence type="ECO:0000256" key="1">
    <source>
        <dbReference type="ARBA" id="ARBA00022737"/>
    </source>
</evidence>
<feature type="repeat" description="ANK" evidence="3">
    <location>
        <begin position="189"/>
        <end position="221"/>
    </location>
</feature>
<dbReference type="Pfam" id="PF07525">
    <property type="entry name" value="SOCS_box"/>
    <property type="match status" value="1"/>
</dbReference>
<dbReference type="PANTHER" id="PTHR24198">
    <property type="entry name" value="ANKYRIN REPEAT AND PROTEIN KINASE DOMAIN-CONTAINING PROTEIN"/>
    <property type="match status" value="1"/>
</dbReference>
<dbReference type="PROSITE" id="PS50225">
    <property type="entry name" value="SOCS"/>
    <property type="match status" value="1"/>
</dbReference>